<dbReference type="EMBL" id="LT629688">
    <property type="protein sequence ID" value="SDD50910.1"/>
    <property type="molecule type" value="Genomic_DNA"/>
</dbReference>
<evidence type="ECO:0000313" key="4">
    <source>
        <dbReference type="Proteomes" id="UP000198546"/>
    </source>
</evidence>
<dbReference type="RefSeq" id="WP_090591380.1">
    <property type="nucleotide sequence ID" value="NZ_LT629688.1"/>
</dbReference>
<feature type="region of interest" description="Disordered" evidence="2">
    <location>
        <begin position="79"/>
        <end position="100"/>
    </location>
</feature>
<gene>
    <name evidence="3" type="ORF">SAMN04489747_1106</name>
</gene>
<keyword evidence="1" id="KW-0175">Coiled coil</keyword>
<feature type="coiled-coil region" evidence="1">
    <location>
        <begin position="7"/>
        <end position="41"/>
    </location>
</feature>
<keyword evidence="4" id="KW-1185">Reference proteome</keyword>
<evidence type="ECO:0000256" key="1">
    <source>
        <dbReference type="SAM" id="Coils"/>
    </source>
</evidence>
<organism evidence="3 4">
    <name type="scientific">Auraticoccus monumenti</name>
    <dbReference type="NCBI Taxonomy" id="675864"/>
    <lineage>
        <taxon>Bacteria</taxon>
        <taxon>Bacillati</taxon>
        <taxon>Actinomycetota</taxon>
        <taxon>Actinomycetes</taxon>
        <taxon>Propionibacteriales</taxon>
        <taxon>Propionibacteriaceae</taxon>
        <taxon>Auraticoccus</taxon>
    </lineage>
</organism>
<sequence length="100" mass="11229">MVRAEDGDRLRDRVEALTADLDRASERLRELTDEMARARSAGAGVDEIAERAGVPRDIVVGILEGRVYVTLQDEAREYEARQDDGPQSTWIMTWADPPET</sequence>
<evidence type="ECO:0008006" key="5">
    <source>
        <dbReference type="Google" id="ProtNLM"/>
    </source>
</evidence>
<proteinExistence type="predicted"/>
<reference evidence="3 4" key="1">
    <citation type="submission" date="2016-10" db="EMBL/GenBank/DDBJ databases">
        <authorList>
            <person name="de Groot N.N."/>
        </authorList>
    </citation>
    <scope>NUCLEOTIDE SEQUENCE [LARGE SCALE GENOMIC DNA]</scope>
    <source>
        <strain evidence="3 4">MON 2.2</strain>
    </source>
</reference>
<accession>A0A1G6VB32</accession>
<dbReference type="Proteomes" id="UP000198546">
    <property type="component" value="Chromosome i"/>
</dbReference>
<protein>
    <recommendedName>
        <fullName evidence="5">Sigma-70, region 4</fullName>
    </recommendedName>
</protein>
<dbReference type="AlphaFoldDB" id="A0A1G6VB32"/>
<evidence type="ECO:0000256" key="2">
    <source>
        <dbReference type="SAM" id="MobiDB-lite"/>
    </source>
</evidence>
<evidence type="ECO:0000313" key="3">
    <source>
        <dbReference type="EMBL" id="SDD50910.1"/>
    </source>
</evidence>
<name>A0A1G6VB32_9ACTN</name>